<organism evidence="1 2">
    <name type="scientific">Sinanodonta woodiana</name>
    <name type="common">Chinese pond mussel</name>
    <name type="synonym">Anodonta woodiana</name>
    <dbReference type="NCBI Taxonomy" id="1069815"/>
    <lineage>
        <taxon>Eukaryota</taxon>
        <taxon>Metazoa</taxon>
        <taxon>Spiralia</taxon>
        <taxon>Lophotrochozoa</taxon>
        <taxon>Mollusca</taxon>
        <taxon>Bivalvia</taxon>
        <taxon>Autobranchia</taxon>
        <taxon>Heteroconchia</taxon>
        <taxon>Palaeoheterodonta</taxon>
        <taxon>Unionida</taxon>
        <taxon>Unionoidea</taxon>
        <taxon>Unionidae</taxon>
        <taxon>Unioninae</taxon>
        <taxon>Sinanodonta</taxon>
    </lineage>
</organism>
<dbReference type="EMBL" id="JBJQND010000013">
    <property type="protein sequence ID" value="KAL3858344.1"/>
    <property type="molecule type" value="Genomic_DNA"/>
</dbReference>
<reference evidence="1 2" key="1">
    <citation type="submission" date="2024-11" db="EMBL/GenBank/DDBJ databases">
        <title>Chromosome-level genome assembly of the freshwater bivalve Anodonta woodiana.</title>
        <authorList>
            <person name="Chen X."/>
        </authorList>
    </citation>
    <scope>NUCLEOTIDE SEQUENCE [LARGE SCALE GENOMIC DNA]</scope>
    <source>
        <strain evidence="1">MN2024</strain>
        <tissue evidence="1">Gills</tissue>
    </source>
</reference>
<gene>
    <name evidence="1" type="ORF">ACJMK2_012937</name>
</gene>
<dbReference type="AlphaFoldDB" id="A0ABD3V9T7"/>
<accession>A0ABD3V9T7</accession>
<comment type="caution">
    <text evidence="1">The sequence shown here is derived from an EMBL/GenBank/DDBJ whole genome shotgun (WGS) entry which is preliminary data.</text>
</comment>
<name>A0ABD3V9T7_SINWO</name>
<evidence type="ECO:0000313" key="2">
    <source>
        <dbReference type="Proteomes" id="UP001634394"/>
    </source>
</evidence>
<proteinExistence type="predicted"/>
<keyword evidence="2" id="KW-1185">Reference proteome</keyword>
<dbReference type="Proteomes" id="UP001634394">
    <property type="component" value="Unassembled WGS sequence"/>
</dbReference>
<evidence type="ECO:0000313" key="1">
    <source>
        <dbReference type="EMBL" id="KAL3858344.1"/>
    </source>
</evidence>
<protein>
    <submittedName>
        <fullName evidence="1">Uncharacterized protein</fullName>
    </submittedName>
</protein>
<sequence length="149" mass="17662">MKQIFKIQVEETPPGRRIRFDLDGKITPTRYESKIVHSIREAKHQHRLNGAAYTYSTYLTNFDDNTLTMPRAKDVLSEIPFDGNRKYMLDVIYTSMQQKMSEKDRKRLDKQIKYKNRPDIEDVLLENTAATWKIFHHRKRASHGAVYLC</sequence>